<evidence type="ECO:0000313" key="3">
    <source>
        <dbReference type="EMBL" id="TSP13991.1"/>
    </source>
</evidence>
<dbReference type="Gene3D" id="3.40.50.410">
    <property type="entry name" value="von Willebrand factor, type A domain"/>
    <property type="match status" value="1"/>
</dbReference>
<proteinExistence type="predicted"/>
<dbReference type="InterPro" id="IPR036465">
    <property type="entry name" value="vWFA_dom_sf"/>
</dbReference>
<reference evidence="3 4" key="1">
    <citation type="submission" date="2019-05" db="EMBL/GenBank/DDBJ databases">
        <title>Whole genome sequence analysis of Cupriavidus campinensis S14E4C strain.</title>
        <authorList>
            <person name="Abbaszade G."/>
            <person name="Szabo A."/>
            <person name="Toumi M."/>
            <person name="Toth E."/>
        </authorList>
    </citation>
    <scope>NUCLEOTIDE SEQUENCE [LARGE SCALE GENOMIC DNA]</scope>
    <source>
        <strain evidence="3 4">S14E4C</strain>
    </source>
</reference>
<protein>
    <submittedName>
        <fullName evidence="3">Cobalamin biosynthesis protein CobT</fullName>
    </submittedName>
</protein>
<dbReference type="Pfam" id="PF11775">
    <property type="entry name" value="CobT_C"/>
    <property type="match status" value="1"/>
</dbReference>
<feature type="domain" description="Cobalamin biosynthesis protein CobT VWA" evidence="2">
    <location>
        <begin position="447"/>
        <end position="666"/>
    </location>
</feature>
<sequence>MNQRVLILREAVGKITQMLVGKGIEVTQQGVEAYVKHGAGGRPVLVNLPYLPDNANDELVDAIQGFLDHQVALCLFGDFTLRDKAKRQGKTVDTVHRVLEEIRCEKKMAERFQGSKSNLRNTQEFFVNRFLQPKVEELAKKGDAKGVSGVLLGPLIRSLGGNDTFRDFMADKLGNVDPINKAIEELGPTIEAMDSADDAYSLAGEITKRLHLDPESEGPGGDDDKKGGGGKSRMPGGSKSPGGKSAGGKGKKEEGEGAESGTGGSGDGEGDEDDESEGEGGGGKGSDPSEDEGVGEGAGGKGEDDAEEDEDADDDGKDGKDKAPKEEENEAGDDAPAGAIDFDKANGFSEDLIQVMSDDAASASSKSKYRVFTKDFDVIEPLTVGKGYRDEMFRNLADKVEHMVGPLQKDLERAVAARSLSVKSAGHRSGRLNGSSLHRLALKDNRVFSRKEESSTKDVAVSLVVDASGSMYGGKINLAAQSAYALSQVLERMKISHEVICFTTGEHTRKYSSSDVAKRLEDSRKRLGKDFSRQEPLFMPILKGFEERLDVETKKRFGWLPNAGFLANNVDGECVEIAARRLIVRREAGKIMIVLSDGQPSAYGNHAELQAHLKQVVQDVVKAGVRVVGLGIMSTAVASYYPKHIVINDVDELPSRVVGELRHLLLNP</sequence>
<evidence type="ECO:0000313" key="4">
    <source>
        <dbReference type="Proteomes" id="UP000318943"/>
    </source>
</evidence>
<feature type="compositionally biased region" description="Basic and acidic residues" evidence="1">
    <location>
        <begin position="317"/>
        <end position="326"/>
    </location>
</feature>
<feature type="compositionally biased region" description="Acidic residues" evidence="1">
    <location>
        <begin position="304"/>
        <end position="316"/>
    </location>
</feature>
<accession>A0ABY3ET87</accession>
<keyword evidence="4" id="KW-1185">Reference proteome</keyword>
<gene>
    <name evidence="3" type="ORF">FGG12_05840</name>
</gene>
<evidence type="ECO:0000259" key="2">
    <source>
        <dbReference type="Pfam" id="PF11775"/>
    </source>
</evidence>
<dbReference type="EMBL" id="VCIZ01000002">
    <property type="protein sequence ID" value="TSP13991.1"/>
    <property type="molecule type" value="Genomic_DNA"/>
</dbReference>
<dbReference type="Proteomes" id="UP000318943">
    <property type="component" value="Unassembled WGS sequence"/>
</dbReference>
<feature type="region of interest" description="Disordered" evidence="1">
    <location>
        <begin position="209"/>
        <end position="342"/>
    </location>
</feature>
<feature type="compositionally biased region" description="Acidic residues" evidence="1">
    <location>
        <begin position="268"/>
        <end position="278"/>
    </location>
</feature>
<dbReference type="PANTHER" id="PTHR41248:SF1">
    <property type="entry name" value="NORD PROTEIN"/>
    <property type="match status" value="1"/>
</dbReference>
<dbReference type="RefSeq" id="WP_144196684.1">
    <property type="nucleotide sequence ID" value="NZ_VCIZ01000002.1"/>
</dbReference>
<dbReference type="InterPro" id="IPR051928">
    <property type="entry name" value="NorD/CobT"/>
</dbReference>
<comment type="caution">
    <text evidence="3">The sequence shown here is derived from an EMBL/GenBank/DDBJ whole genome shotgun (WGS) entry which is preliminary data.</text>
</comment>
<feature type="compositionally biased region" description="Gly residues" evidence="1">
    <location>
        <begin position="258"/>
        <end position="267"/>
    </location>
</feature>
<evidence type="ECO:0000256" key="1">
    <source>
        <dbReference type="SAM" id="MobiDB-lite"/>
    </source>
</evidence>
<dbReference type="InterPro" id="IPR025861">
    <property type="entry name" value="CobT_VWA_dom"/>
</dbReference>
<organism evidence="3 4">
    <name type="scientific">Cupriavidus campinensis</name>
    <dbReference type="NCBI Taxonomy" id="151783"/>
    <lineage>
        <taxon>Bacteria</taxon>
        <taxon>Pseudomonadati</taxon>
        <taxon>Pseudomonadota</taxon>
        <taxon>Betaproteobacteria</taxon>
        <taxon>Burkholderiales</taxon>
        <taxon>Burkholderiaceae</taxon>
        <taxon>Cupriavidus</taxon>
    </lineage>
</organism>
<dbReference type="SUPFAM" id="SSF53300">
    <property type="entry name" value="vWA-like"/>
    <property type="match status" value="1"/>
</dbReference>
<dbReference type="PANTHER" id="PTHR41248">
    <property type="entry name" value="NORD PROTEIN"/>
    <property type="match status" value="1"/>
</dbReference>
<name>A0ABY3ET87_9BURK</name>
<feature type="compositionally biased region" description="Low complexity" evidence="1">
    <location>
        <begin position="232"/>
        <end position="243"/>
    </location>
</feature>